<protein>
    <recommendedName>
        <fullName evidence="3">Phospholipid/glycerol acyltransferase domain-containing protein</fullName>
    </recommendedName>
</protein>
<evidence type="ECO:0008006" key="3">
    <source>
        <dbReference type="Google" id="ProtNLM"/>
    </source>
</evidence>
<dbReference type="AlphaFoldDB" id="A0A6S9TT36"/>
<evidence type="ECO:0000313" key="2">
    <source>
        <dbReference type="EMBL" id="CAE0757696.1"/>
    </source>
</evidence>
<gene>
    <name evidence="1" type="ORF">PCAR00345_LOCUS10289</name>
    <name evidence="2" type="ORF">PCAR00345_LOCUS10290</name>
</gene>
<sequence length="268" mass="29857">MVWAILILDQLFWSIPMPFVATVVWASARAIYFCLGKQVPAWLHTPWDCLCLMYLRGHGIRIIDTDGDGANTLLVPGIMEFRGAVLANHRSWGDFVMDPYQTHCAVVARIAAVVACLGGGLLGLLCDRIIVINRGRTSRDALKAKCARHDRYLIFPEGTRRASALDKDSPAPLKVGGLKNVWEEKLAALIVITVNKEFVVDEKRGVVSCSTTLFRARHAPILAEEYPSLDTFVDAVEKAWQATWHQAYELRRKHDGSLAGSDEMRTLV</sequence>
<reference evidence="1" key="1">
    <citation type="submission" date="2021-01" db="EMBL/GenBank/DDBJ databases">
        <authorList>
            <person name="Corre E."/>
            <person name="Pelletier E."/>
            <person name="Niang G."/>
            <person name="Scheremetjew M."/>
            <person name="Finn R."/>
            <person name="Kale V."/>
            <person name="Holt S."/>
            <person name="Cochrane G."/>
            <person name="Meng A."/>
            <person name="Brown T."/>
            <person name="Cohen L."/>
        </authorList>
    </citation>
    <scope>NUCLEOTIDE SEQUENCE</scope>
    <source>
        <strain evidence="1">CCMP645</strain>
    </source>
</reference>
<name>A0A6S9TT36_CHRCT</name>
<evidence type="ECO:0000313" key="1">
    <source>
        <dbReference type="EMBL" id="CAE0757695.1"/>
    </source>
</evidence>
<proteinExistence type="predicted"/>
<organism evidence="1">
    <name type="scientific">Chrysotila carterae</name>
    <name type="common">Marine alga</name>
    <name type="synonym">Syracosphaera carterae</name>
    <dbReference type="NCBI Taxonomy" id="13221"/>
    <lineage>
        <taxon>Eukaryota</taxon>
        <taxon>Haptista</taxon>
        <taxon>Haptophyta</taxon>
        <taxon>Prymnesiophyceae</taxon>
        <taxon>Isochrysidales</taxon>
        <taxon>Isochrysidaceae</taxon>
        <taxon>Chrysotila</taxon>
    </lineage>
</organism>
<dbReference type="EMBL" id="HBIZ01016586">
    <property type="protein sequence ID" value="CAE0757696.1"/>
    <property type="molecule type" value="Transcribed_RNA"/>
</dbReference>
<accession>A0A6S9TT36</accession>
<dbReference type="EMBL" id="HBIZ01016585">
    <property type="protein sequence ID" value="CAE0757695.1"/>
    <property type="molecule type" value="Transcribed_RNA"/>
</dbReference>